<comment type="subcellular location">
    <subcellularLocation>
        <location evidence="1">Nucleus</location>
    </subcellularLocation>
</comment>
<sequence>MDDLDKLIDESSGVHVEDEAKALNEFLGTQQQLQQLQQQQQQHVAQSHINPHMGIQQPQQQHVGYHPQQQGMNMQQQRVMNTAAGVPQQPPQQHTQMHRAQPQQNITGQYVQQQQQGHPNSMGYHPQQGQQQKPNIIMQPGQVQQQKPMAGVPQQPNMQPMAKGVYQPMVGQPQQNVTQVPNQPMNMQSKQQPGGMMGKPMPQGQPQQPMSKPMPQGQPQNIQQQRPVSVGSPTPITTSTTINAKMPAMPQNVQQQQYTQQQQQQNLQQQRPMVAGQQPQGQQPQYQQQNMQPNVQQPKPMGIQQQGQPQYAQGQPQYAQRPMSQQPNPNIQSIPQQQTIPQQTIPQQNIPQQLIPQQQPQTQQTIPQQQNVAQVNSPNTTTITTPSTPTPGVPGAPTTTPTPTPGAPSAATSGAPGAPPQNPIQSKIQNHFNALALAYRNAIIVKETLMEHLNCLFGPENAKAYALKIDDIPKNKVPPPPKDFDINNVLSKTRDLRQLTIDFQRTTSNASNRAAQPSGGLAVGGAGMGANGGPPTPSQPQTPNTPAVSTPPPSKEDKKAELKKLREKKKKEKEDKKAEEAAAKEEKKKLQQQQQQQAKAEKELEQAENEEDKQNIKDLNDVTKIANIDMKNESDAFLPDSNEDEEMYAAETEPLFLNSYQLRKKINNILQKYGIKSNEENVLEVMSLATQDYLRTVLEYLIKVSQQRSELNKEELPSVVTSDTKKQLMMIEKREREDKIRKETEEHEKLLREVRQQEQLLKKKSDGKENVALREKISKVKQESEERVRTSAANSTALAAIGNIGKKKVLHSMIGKPPALAAPPPIAPLSNPQLVLLQGMVKEGKTLTPEQQTQLSTLSQSHEAALKQYNEKLAAYKTSAAAAAAAASADSMDTSADTPTPTPTTANGTPGTITPNPTSTISTPTLSLPPTITTTTASSTTNSNTLASTQSPTLRPMGTFLSSSTLGAKQRKIVKKDCYFAQKMIGYNILQKYELLKLKKRFNPSVFPM</sequence>
<feature type="compositionally biased region" description="Low complexity" evidence="7">
    <location>
        <begin position="103"/>
        <end position="116"/>
    </location>
</feature>
<dbReference type="PANTHER" id="PTHR15138">
    <property type="entry name" value="TRANSCRIPTION INITIATION FACTOR TFIID SUBUNIT 4"/>
    <property type="match status" value="1"/>
</dbReference>
<dbReference type="GO" id="GO:0046982">
    <property type="term" value="F:protein heterodimerization activity"/>
    <property type="evidence" value="ECO:0007669"/>
    <property type="project" value="InterPro"/>
</dbReference>
<evidence type="ECO:0000313" key="10">
    <source>
        <dbReference type="Proteomes" id="UP000695562"/>
    </source>
</evidence>
<evidence type="ECO:0000256" key="4">
    <source>
        <dbReference type="ARBA" id="ARBA00023163"/>
    </source>
</evidence>
<keyword evidence="3" id="KW-0805">Transcription regulation</keyword>
<comment type="caution">
    <text evidence="9">The sequence shown here is derived from an EMBL/GenBank/DDBJ whole genome shotgun (WGS) entry which is preliminary data.</text>
</comment>
<feature type="compositionally biased region" description="Polar residues" evidence="7">
    <location>
        <begin position="505"/>
        <end position="515"/>
    </location>
</feature>
<keyword evidence="10" id="KW-1185">Reference proteome</keyword>
<dbReference type="GO" id="GO:0006367">
    <property type="term" value="P:transcription initiation at RNA polymerase II promoter"/>
    <property type="evidence" value="ECO:0007669"/>
    <property type="project" value="TreeGrafter"/>
</dbReference>
<evidence type="ECO:0000256" key="2">
    <source>
        <dbReference type="ARBA" id="ARBA00006178"/>
    </source>
</evidence>
<organism evidence="9 10">
    <name type="scientific">Polysphondylium violaceum</name>
    <dbReference type="NCBI Taxonomy" id="133409"/>
    <lineage>
        <taxon>Eukaryota</taxon>
        <taxon>Amoebozoa</taxon>
        <taxon>Evosea</taxon>
        <taxon>Eumycetozoa</taxon>
        <taxon>Dictyostelia</taxon>
        <taxon>Dictyosteliales</taxon>
        <taxon>Dictyosteliaceae</taxon>
        <taxon>Polysphondylium</taxon>
    </lineage>
</organism>
<dbReference type="GO" id="GO:0003677">
    <property type="term" value="F:DNA binding"/>
    <property type="evidence" value="ECO:0007669"/>
    <property type="project" value="TreeGrafter"/>
</dbReference>
<feature type="compositionally biased region" description="Low complexity" evidence="7">
    <location>
        <begin position="251"/>
        <end position="341"/>
    </location>
</feature>
<dbReference type="PANTHER" id="PTHR15138:SF14">
    <property type="entry name" value="TRANSCRIPTION INITIATION FACTOR TFIID SUBUNIT 4"/>
    <property type="match status" value="1"/>
</dbReference>
<feature type="coiled-coil region" evidence="6">
    <location>
        <begin position="733"/>
        <end position="764"/>
    </location>
</feature>
<evidence type="ECO:0000259" key="8">
    <source>
        <dbReference type="Pfam" id="PF05236"/>
    </source>
</evidence>
<dbReference type="Pfam" id="PF05236">
    <property type="entry name" value="TAF4"/>
    <property type="match status" value="1"/>
</dbReference>
<keyword evidence="6" id="KW-0175">Coiled coil</keyword>
<feature type="domain" description="Transcription initiation factor TFIID component TAF4 C-terminal" evidence="8">
    <location>
        <begin position="619"/>
        <end position="812"/>
    </location>
</feature>
<feature type="region of interest" description="Disordered" evidence="7">
    <location>
        <begin position="892"/>
        <end position="957"/>
    </location>
</feature>
<feature type="compositionally biased region" description="Basic and acidic residues" evidence="7">
    <location>
        <begin position="572"/>
        <end position="589"/>
    </location>
</feature>
<evidence type="ECO:0000256" key="5">
    <source>
        <dbReference type="ARBA" id="ARBA00023242"/>
    </source>
</evidence>
<dbReference type="Proteomes" id="UP000695562">
    <property type="component" value="Unassembled WGS sequence"/>
</dbReference>
<dbReference type="OrthoDB" id="21060at2759"/>
<feature type="region of interest" description="Disordered" evidence="7">
    <location>
        <begin position="354"/>
        <end position="425"/>
    </location>
</feature>
<reference evidence="9" key="1">
    <citation type="submission" date="2020-01" db="EMBL/GenBank/DDBJ databases">
        <title>Development of genomics and gene disruption for Polysphondylium violaceum indicates a role for the polyketide synthase stlB in stalk morphogenesis.</title>
        <authorList>
            <person name="Narita B."/>
            <person name="Kawabe Y."/>
            <person name="Kin K."/>
            <person name="Saito T."/>
            <person name="Gibbs R."/>
            <person name="Kuspa A."/>
            <person name="Muzny D."/>
            <person name="Queller D."/>
            <person name="Richards S."/>
            <person name="Strassman J."/>
            <person name="Sucgang R."/>
            <person name="Worley K."/>
            <person name="Schaap P."/>
        </authorList>
    </citation>
    <scope>NUCLEOTIDE SEQUENCE</scope>
    <source>
        <strain evidence="9">QSvi11</strain>
    </source>
</reference>
<feature type="compositionally biased region" description="Gly residues" evidence="7">
    <location>
        <begin position="521"/>
        <end position="532"/>
    </location>
</feature>
<dbReference type="GO" id="GO:0016251">
    <property type="term" value="F:RNA polymerase II general transcription initiation factor activity"/>
    <property type="evidence" value="ECO:0007669"/>
    <property type="project" value="TreeGrafter"/>
</dbReference>
<feature type="region of interest" description="Disordered" evidence="7">
    <location>
        <begin position="505"/>
        <end position="618"/>
    </location>
</feature>
<accession>A0A8J4PUU8</accession>
<feature type="compositionally biased region" description="Low complexity" evidence="7">
    <location>
        <begin position="175"/>
        <end position="242"/>
    </location>
</feature>
<dbReference type="CDD" id="cd08045">
    <property type="entry name" value="HFD_TAF4"/>
    <property type="match status" value="1"/>
</dbReference>
<evidence type="ECO:0000256" key="6">
    <source>
        <dbReference type="SAM" id="Coils"/>
    </source>
</evidence>
<feature type="compositionally biased region" description="Low complexity" evidence="7">
    <location>
        <begin position="354"/>
        <end position="387"/>
    </location>
</feature>
<dbReference type="GO" id="GO:0005669">
    <property type="term" value="C:transcription factor TFIID complex"/>
    <property type="evidence" value="ECO:0007669"/>
    <property type="project" value="InterPro"/>
</dbReference>
<feature type="region of interest" description="Disordered" evidence="7">
    <location>
        <begin position="86"/>
        <end position="131"/>
    </location>
</feature>
<evidence type="ECO:0000256" key="7">
    <source>
        <dbReference type="SAM" id="MobiDB-lite"/>
    </source>
</evidence>
<dbReference type="InterPro" id="IPR045144">
    <property type="entry name" value="TAF4"/>
</dbReference>
<feature type="compositionally biased region" description="Basic and acidic residues" evidence="7">
    <location>
        <begin position="554"/>
        <end position="564"/>
    </location>
</feature>
<keyword evidence="5" id="KW-0539">Nucleus</keyword>
<dbReference type="Gene3D" id="1.10.20.10">
    <property type="entry name" value="Histone, subunit A"/>
    <property type="match status" value="1"/>
</dbReference>
<feature type="compositionally biased region" description="Pro residues" evidence="7">
    <location>
        <begin position="388"/>
        <end position="406"/>
    </location>
</feature>
<comment type="similarity">
    <text evidence="2">Belongs to the TAF4 family.</text>
</comment>
<protein>
    <recommendedName>
        <fullName evidence="8">Transcription initiation factor TFIID component TAF4 C-terminal domain-containing protein</fullName>
    </recommendedName>
</protein>
<feature type="compositionally biased region" description="Low complexity" evidence="7">
    <location>
        <begin position="407"/>
        <end position="416"/>
    </location>
</feature>
<dbReference type="InterPro" id="IPR009072">
    <property type="entry name" value="Histone-fold"/>
</dbReference>
<evidence type="ECO:0000256" key="1">
    <source>
        <dbReference type="ARBA" id="ARBA00004123"/>
    </source>
</evidence>
<proteinExistence type="inferred from homology"/>
<feature type="region of interest" description="Disordered" evidence="7">
    <location>
        <begin position="175"/>
        <end position="341"/>
    </location>
</feature>
<evidence type="ECO:0000313" key="9">
    <source>
        <dbReference type="EMBL" id="KAF2073975.1"/>
    </source>
</evidence>
<dbReference type="AlphaFoldDB" id="A0A8J4PUU8"/>
<gene>
    <name evidence="9" type="ORF">CYY_004720</name>
</gene>
<dbReference type="EMBL" id="AJWJ01000172">
    <property type="protein sequence ID" value="KAF2073975.1"/>
    <property type="molecule type" value="Genomic_DNA"/>
</dbReference>
<dbReference type="InterPro" id="IPR007900">
    <property type="entry name" value="TAF4_C"/>
</dbReference>
<keyword evidence="4" id="KW-0804">Transcription</keyword>
<name>A0A8J4PUU8_9MYCE</name>
<feature type="compositionally biased region" description="Low complexity" evidence="7">
    <location>
        <begin position="892"/>
        <end position="949"/>
    </location>
</feature>
<evidence type="ECO:0000256" key="3">
    <source>
        <dbReference type="ARBA" id="ARBA00023015"/>
    </source>
</evidence>